<dbReference type="InterPro" id="IPR050925">
    <property type="entry name" value="Rhomboid_protease_S54"/>
</dbReference>
<dbReference type="InterPro" id="IPR035952">
    <property type="entry name" value="Rhomboid-like_sf"/>
</dbReference>
<name>A0AAW1QMQ8_9CHLO</name>
<dbReference type="Gene3D" id="1.20.1540.10">
    <property type="entry name" value="Rhomboid-like"/>
    <property type="match status" value="1"/>
</dbReference>
<evidence type="ECO:0000256" key="3">
    <source>
        <dbReference type="ARBA" id="ARBA00022692"/>
    </source>
</evidence>
<feature type="transmembrane region" description="Helical" evidence="6">
    <location>
        <begin position="168"/>
        <end position="186"/>
    </location>
</feature>
<reference evidence="8 9" key="1">
    <citation type="journal article" date="2024" name="Nat. Commun.">
        <title>Phylogenomics reveals the evolutionary origins of lichenization in chlorophyte algae.</title>
        <authorList>
            <person name="Puginier C."/>
            <person name="Libourel C."/>
            <person name="Otte J."/>
            <person name="Skaloud P."/>
            <person name="Haon M."/>
            <person name="Grisel S."/>
            <person name="Petersen M."/>
            <person name="Berrin J.G."/>
            <person name="Delaux P.M."/>
            <person name="Dal Grande F."/>
            <person name="Keller J."/>
        </authorList>
    </citation>
    <scope>NUCLEOTIDE SEQUENCE [LARGE SCALE GENOMIC DNA]</scope>
    <source>
        <strain evidence="8 9">SAG 245.80</strain>
    </source>
</reference>
<dbReference type="Pfam" id="PF01694">
    <property type="entry name" value="Rhomboid"/>
    <property type="match status" value="1"/>
</dbReference>
<keyword evidence="3 6" id="KW-0812">Transmembrane</keyword>
<protein>
    <recommendedName>
        <fullName evidence="7">Peptidase S54 rhomboid domain-containing protein</fullName>
    </recommendedName>
</protein>
<dbReference type="GO" id="GO:0016020">
    <property type="term" value="C:membrane"/>
    <property type="evidence" value="ECO:0007669"/>
    <property type="project" value="UniProtKB-SubCell"/>
</dbReference>
<dbReference type="AlphaFoldDB" id="A0AAW1QMQ8"/>
<accession>A0AAW1QMQ8</accession>
<comment type="subcellular location">
    <subcellularLocation>
        <location evidence="1">Membrane</location>
        <topology evidence="1">Multi-pass membrane protein</topology>
    </subcellularLocation>
</comment>
<keyword evidence="9" id="KW-1185">Reference proteome</keyword>
<evidence type="ECO:0000256" key="2">
    <source>
        <dbReference type="ARBA" id="ARBA00009045"/>
    </source>
</evidence>
<evidence type="ECO:0000256" key="1">
    <source>
        <dbReference type="ARBA" id="ARBA00004141"/>
    </source>
</evidence>
<dbReference type="GO" id="GO:0004252">
    <property type="term" value="F:serine-type endopeptidase activity"/>
    <property type="evidence" value="ECO:0007669"/>
    <property type="project" value="InterPro"/>
</dbReference>
<evidence type="ECO:0000256" key="4">
    <source>
        <dbReference type="ARBA" id="ARBA00022989"/>
    </source>
</evidence>
<dbReference type="PANTHER" id="PTHR43731">
    <property type="entry name" value="RHOMBOID PROTEASE"/>
    <property type="match status" value="1"/>
</dbReference>
<evidence type="ECO:0000313" key="9">
    <source>
        <dbReference type="Proteomes" id="UP001445335"/>
    </source>
</evidence>
<gene>
    <name evidence="8" type="ORF">WJX81_006503</name>
</gene>
<dbReference type="Proteomes" id="UP001445335">
    <property type="component" value="Unassembled WGS sequence"/>
</dbReference>
<dbReference type="InterPro" id="IPR022764">
    <property type="entry name" value="Peptidase_S54_rhomboid_dom"/>
</dbReference>
<evidence type="ECO:0000259" key="7">
    <source>
        <dbReference type="Pfam" id="PF01694"/>
    </source>
</evidence>
<dbReference type="SUPFAM" id="SSF144091">
    <property type="entry name" value="Rhomboid-like"/>
    <property type="match status" value="1"/>
</dbReference>
<keyword evidence="5 6" id="KW-0472">Membrane</keyword>
<evidence type="ECO:0000256" key="5">
    <source>
        <dbReference type="ARBA" id="ARBA00023136"/>
    </source>
</evidence>
<evidence type="ECO:0000313" key="8">
    <source>
        <dbReference type="EMBL" id="KAK9822667.1"/>
    </source>
</evidence>
<dbReference type="EMBL" id="JALJOU010000085">
    <property type="protein sequence ID" value="KAK9822667.1"/>
    <property type="molecule type" value="Genomic_DNA"/>
</dbReference>
<evidence type="ECO:0000256" key="6">
    <source>
        <dbReference type="SAM" id="Phobius"/>
    </source>
</evidence>
<keyword evidence="4 6" id="KW-1133">Transmembrane helix</keyword>
<feature type="transmembrane region" description="Helical" evidence="6">
    <location>
        <begin position="144"/>
        <end position="162"/>
    </location>
</feature>
<comment type="caution">
    <text evidence="8">The sequence shown here is derived from an EMBL/GenBank/DDBJ whole genome shotgun (WGS) entry which is preliminary data.</text>
</comment>
<proteinExistence type="inferred from homology"/>
<sequence length="274" mass="29330">MNPAFWTAARQTRRLAALTGTVVCLSAASAVPLASRNAAAVKRRLGSLVQTGSQRRPGDFGSRERRVTDVLLVLNAVVYIAQLASKQRLTAWGIKHNGMIRAGQWWRLLTPALLHGSTVHLLMNNYSLNSIGPLTERLSGHARFAAVYAASAITAVVGSVIMNPQMAVGASGAIFGVGGAMAVFFYRHRGYFGESSDAILRQLGQALAINTVIGLTTPQVDQWAHFSGLLGGAAVAWALGPRYVQVEQVKGNLLTLDRPPVPLLAWPSARDGRR</sequence>
<comment type="similarity">
    <text evidence="2">Belongs to the peptidase S54 family.</text>
</comment>
<dbReference type="PANTHER" id="PTHR43731:SF26">
    <property type="entry name" value="RHOMBOID-LIKE PROTEIN 10, CHLOROPLASTIC"/>
    <property type="match status" value="1"/>
</dbReference>
<feature type="domain" description="Peptidase S54 rhomboid" evidence="7">
    <location>
        <begin position="103"/>
        <end position="241"/>
    </location>
</feature>
<organism evidence="8 9">
    <name type="scientific">Elliptochloris bilobata</name>
    <dbReference type="NCBI Taxonomy" id="381761"/>
    <lineage>
        <taxon>Eukaryota</taxon>
        <taxon>Viridiplantae</taxon>
        <taxon>Chlorophyta</taxon>
        <taxon>core chlorophytes</taxon>
        <taxon>Trebouxiophyceae</taxon>
        <taxon>Trebouxiophyceae incertae sedis</taxon>
        <taxon>Elliptochloris clade</taxon>
        <taxon>Elliptochloris</taxon>
    </lineage>
</organism>